<dbReference type="EMBL" id="CM009293">
    <property type="protein sequence ID" value="PNT40687.2"/>
    <property type="molecule type" value="Genomic_DNA"/>
</dbReference>
<keyword evidence="2" id="KW-0067">ATP-binding</keyword>
<protein>
    <recommendedName>
        <fullName evidence="5">Serine-threonine/tyrosine-protein kinase catalytic domain-containing protein</fullName>
    </recommendedName>
</protein>
<keyword evidence="1" id="KW-0547">Nucleotide-binding</keyword>
<evidence type="ECO:0000313" key="4">
    <source>
        <dbReference type="Proteomes" id="UP000006729"/>
    </source>
</evidence>
<dbReference type="PANTHER" id="PTHR27007">
    <property type="match status" value="1"/>
</dbReference>
<comment type="caution">
    <text evidence="3">The sequence shown here is derived from an EMBL/GenBank/DDBJ whole genome shotgun (WGS) entry which is preliminary data.</text>
</comment>
<evidence type="ECO:0000256" key="1">
    <source>
        <dbReference type="ARBA" id="ARBA00022741"/>
    </source>
</evidence>
<evidence type="ECO:0000256" key="2">
    <source>
        <dbReference type="ARBA" id="ARBA00022840"/>
    </source>
</evidence>
<dbReference type="GO" id="GO:0005524">
    <property type="term" value="F:ATP binding"/>
    <property type="evidence" value="ECO:0007669"/>
    <property type="project" value="UniProtKB-KW"/>
</dbReference>
<gene>
    <name evidence="3" type="ORF">POPTR_004G111166v4</name>
</gene>
<reference evidence="3 4" key="1">
    <citation type="journal article" date="2006" name="Science">
        <title>The genome of black cottonwood, Populus trichocarpa (Torr. &amp; Gray).</title>
        <authorList>
            <person name="Tuskan G.A."/>
            <person name="Difazio S."/>
            <person name="Jansson S."/>
            <person name="Bohlmann J."/>
            <person name="Grigoriev I."/>
            <person name="Hellsten U."/>
            <person name="Putnam N."/>
            <person name="Ralph S."/>
            <person name="Rombauts S."/>
            <person name="Salamov A."/>
            <person name="Schein J."/>
            <person name="Sterck L."/>
            <person name="Aerts A."/>
            <person name="Bhalerao R.R."/>
            <person name="Bhalerao R.P."/>
            <person name="Blaudez D."/>
            <person name="Boerjan W."/>
            <person name="Brun A."/>
            <person name="Brunner A."/>
            <person name="Busov V."/>
            <person name="Campbell M."/>
            <person name="Carlson J."/>
            <person name="Chalot M."/>
            <person name="Chapman J."/>
            <person name="Chen G.L."/>
            <person name="Cooper D."/>
            <person name="Coutinho P.M."/>
            <person name="Couturier J."/>
            <person name="Covert S."/>
            <person name="Cronk Q."/>
            <person name="Cunningham R."/>
            <person name="Davis J."/>
            <person name="Degroeve S."/>
            <person name="Dejardin A."/>
            <person name="Depamphilis C."/>
            <person name="Detter J."/>
            <person name="Dirks B."/>
            <person name="Dubchak I."/>
            <person name="Duplessis S."/>
            <person name="Ehlting J."/>
            <person name="Ellis B."/>
            <person name="Gendler K."/>
            <person name="Goodstein D."/>
            <person name="Gribskov M."/>
            <person name="Grimwood J."/>
            <person name="Groover A."/>
            <person name="Gunter L."/>
            <person name="Hamberger B."/>
            <person name="Heinze B."/>
            <person name="Helariutta Y."/>
            <person name="Henrissat B."/>
            <person name="Holligan D."/>
            <person name="Holt R."/>
            <person name="Huang W."/>
            <person name="Islam-Faridi N."/>
            <person name="Jones S."/>
            <person name="Jones-Rhoades M."/>
            <person name="Jorgensen R."/>
            <person name="Joshi C."/>
            <person name="Kangasjarvi J."/>
            <person name="Karlsson J."/>
            <person name="Kelleher C."/>
            <person name="Kirkpatrick R."/>
            <person name="Kirst M."/>
            <person name="Kohler A."/>
            <person name="Kalluri U."/>
            <person name="Larimer F."/>
            <person name="Leebens-Mack J."/>
            <person name="Leple J.C."/>
            <person name="Locascio P."/>
            <person name="Lou Y."/>
            <person name="Lucas S."/>
            <person name="Martin F."/>
            <person name="Montanini B."/>
            <person name="Napoli C."/>
            <person name="Nelson D.R."/>
            <person name="Nelson C."/>
            <person name="Nieminen K."/>
            <person name="Nilsson O."/>
            <person name="Pereda V."/>
            <person name="Peter G."/>
            <person name="Philippe R."/>
            <person name="Pilate G."/>
            <person name="Poliakov A."/>
            <person name="Razumovskaya J."/>
            <person name="Richardson P."/>
            <person name="Rinaldi C."/>
            <person name="Ritland K."/>
            <person name="Rouze P."/>
            <person name="Ryaboy D."/>
            <person name="Schmutz J."/>
            <person name="Schrader J."/>
            <person name="Segerman B."/>
            <person name="Shin H."/>
            <person name="Siddiqui A."/>
            <person name="Sterky F."/>
            <person name="Terry A."/>
            <person name="Tsai C.J."/>
            <person name="Uberbacher E."/>
            <person name="Unneberg P."/>
            <person name="Vahala J."/>
            <person name="Wall K."/>
            <person name="Wessler S."/>
            <person name="Yang G."/>
            <person name="Yin T."/>
            <person name="Douglas C."/>
            <person name="Marra M."/>
            <person name="Sandberg G."/>
            <person name="Van de Peer Y."/>
            <person name="Rokhsar D."/>
        </authorList>
    </citation>
    <scope>NUCLEOTIDE SEQUENCE [LARGE SCALE GENOMIC DNA]</scope>
    <source>
        <strain evidence="4">cv. Nisqually</strain>
    </source>
</reference>
<dbReference type="STRING" id="3694.A0A2K2AT44"/>
<dbReference type="Gene3D" id="1.10.510.10">
    <property type="entry name" value="Transferase(Phosphotransferase) domain 1"/>
    <property type="match status" value="1"/>
</dbReference>
<dbReference type="AlphaFoldDB" id="A0A2K2AT44"/>
<keyword evidence="4" id="KW-1185">Reference proteome</keyword>
<dbReference type="InterPro" id="IPR011009">
    <property type="entry name" value="Kinase-like_dom_sf"/>
</dbReference>
<sequence length="115" mass="13530">MWTCLSFLVSCLSMPCCEFFLLKICVDFQSRGWMSSPRLLWWYIVFCPLYLYCTHSRVDSGYLRVFESVVTVMDESAFQSKIHQSNVFLFCLLYLYCTHSRIDSEVFENVVAIAN</sequence>
<dbReference type="InParanoid" id="A0A2K2AT44"/>
<accession>A0A2K2AT44</accession>
<proteinExistence type="predicted"/>
<dbReference type="Proteomes" id="UP000006729">
    <property type="component" value="Chromosome 4"/>
</dbReference>
<dbReference type="SUPFAM" id="SSF56112">
    <property type="entry name" value="Protein kinase-like (PK-like)"/>
    <property type="match status" value="1"/>
</dbReference>
<name>A0A2K2AT44_POPTR</name>
<dbReference type="InterPro" id="IPR050528">
    <property type="entry name" value="L-type_Lectin-RKs"/>
</dbReference>
<organism evidence="3 4">
    <name type="scientific">Populus trichocarpa</name>
    <name type="common">Western balsam poplar</name>
    <name type="synonym">Populus balsamifera subsp. trichocarpa</name>
    <dbReference type="NCBI Taxonomy" id="3694"/>
    <lineage>
        <taxon>Eukaryota</taxon>
        <taxon>Viridiplantae</taxon>
        <taxon>Streptophyta</taxon>
        <taxon>Embryophyta</taxon>
        <taxon>Tracheophyta</taxon>
        <taxon>Spermatophyta</taxon>
        <taxon>Magnoliopsida</taxon>
        <taxon>eudicotyledons</taxon>
        <taxon>Gunneridae</taxon>
        <taxon>Pentapetalae</taxon>
        <taxon>rosids</taxon>
        <taxon>fabids</taxon>
        <taxon>Malpighiales</taxon>
        <taxon>Salicaceae</taxon>
        <taxon>Saliceae</taxon>
        <taxon>Populus</taxon>
    </lineage>
</organism>
<evidence type="ECO:0008006" key="5">
    <source>
        <dbReference type="Google" id="ProtNLM"/>
    </source>
</evidence>
<evidence type="ECO:0000313" key="3">
    <source>
        <dbReference type="EMBL" id="PNT40687.2"/>
    </source>
</evidence>